<keyword evidence="1" id="KW-1185">Reference proteome</keyword>
<sequence length="67" mass="7973">MTSRDDRCLIRLLEENHQKSLPTLQDRNVVVCFRRFYCTFIVFVVPRMRPASTKWSEQCGPWTAILL</sequence>
<dbReference type="AlphaFoldDB" id="A0A915K8E6"/>
<evidence type="ECO:0000313" key="2">
    <source>
        <dbReference type="WBParaSite" id="nRc.2.0.1.t34459-RA"/>
    </source>
</evidence>
<name>A0A915K8E6_ROMCU</name>
<evidence type="ECO:0000313" key="1">
    <source>
        <dbReference type="Proteomes" id="UP000887565"/>
    </source>
</evidence>
<dbReference type="Proteomes" id="UP000887565">
    <property type="component" value="Unplaced"/>
</dbReference>
<proteinExistence type="predicted"/>
<reference evidence="2" key="1">
    <citation type="submission" date="2022-11" db="UniProtKB">
        <authorList>
            <consortium name="WormBaseParasite"/>
        </authorList>
    </citation>
    <scope>IDENTIFICATION</scope>
</reference>
<protein>
    <submittedName>
        <fullName evidence="2">Uncharacterized protein</fullName>
    </submittedName>
</protein>
<accession>A0A915K8E6</accession>
<dbReference type="WBParaSite" id="nRc.2.0.1.t34459-RA">
    <property type="protein sequence ID" value="nRc.2.0.1.t34459-RA"/>
    <property type="gene ID" value="nRc.2.0.1.g34459"/>
</dbReference>
<organism evidence="1 2">
    <name type="scientific">Romanomermis culicivorax</name>
    <name type="common">Nematode worm</name>
    <dbReference type="NCBI Taxonomy" id="13658"/>
    <lineage>
        <taxon>Eukaryota</taxon>
        <taxon>Metazoa</taxon>
        <taxon>Ecdysozoa</taxon>
        <taxon>Nematoda</taxon>
        <taxon>Enoplea</taxon>
        <taxon>Dorylaimia</taxon>
        <taxon>Mermithida</taxon>
        <taxon>Mermithoidea</taxon>
        <taxon>Mermithidae</taxon>
        <taxon>Romanomermis</taxon>
    </lineage>
</organism>